<keyword evidence="5 11" id="KW-0812">Transmembrane</keyword>
<evidence type="ECO:0000256" key="11">
    <source>
        <dbReference type="RuleBase" id="RU003848"/>
    </source>
</evidence>
<dbReference type="EMBL" id="CAUYUJ010017880">
    <property type="protein sequence ID" value="CAK0878761.1"/>
    <property type="molecule type" value="Genomic_DNA"/>
</dbReference>
<evidence type="ECO:0000313" key="15">
    <source>
        <dbReference type="Proteomes" id="UP001189429"/>
    </source>
</evidence>
<evidence type="ECO:0000256" key="4">
    <source>
        <dbReference type="ARBA" id="ARBA00022547"/>
    </source>
</evidence>
<gene>
    <name evidence="14" type="ORF">PCOR1329_LOCUS62401</name>
</gene>
<keyword evidence="9 13" id="KW-0472">Membrane</keyword>
<feature type="compositionally biased region" description="Basic residues" evidence="12">
    <location>
        <begin position="163"/>
        <end position="182"/>
    </location>
</feature>
<name>A0ABN9VZU6_9DINO</name>
<comment type="caution">
    <text evidence="14">The sequence shown here is derived from an EMBL/GenBank/DDBJ whole genome shotgun (WGS) entry which is preliminary data.</text>
</comment>
<comment type="similarity">
    <text evidence="2 11">Belongs to the ATPase B chain family.</text>
</comment>
<keyword evidence="8 11" id="KW-0406">Ion transport</keyword>
<comment type="function">
    <text evidence="10">F(1)F(0) ATP synthase produces ATP from ADP in the presence of a proton or sodium gradient. F-type ATPases consist of two structural domains, F(1) containing the extramembraneous catalytic core and F(0) containing the membrane proton channel, linked together by a central stalk and a peripheral stalk. During catalysis, ATP synthesis in the catalytic domain of F(1) is coupled via a rotary mechanism of the central stalk subunits to proton translocation.</text>
</comment>
<keyword evidence="4 11" id="KW-0138">CF(0)</keyword>
<feature type="compositionally biased region" description="Basic residues" evidence="12">
    <location>
        <begin position="10"/>
        <end position="30"/>
    </location>
</feature>
<evidence type="ECO:0000256" key="5">
    <source>
        <dbReference type="ARBA" id="ARBA00022692"/>
    </source>
</evidence>
<dbReference type="Proteomes" id="UP001189429">
    <property type="component" value="Unassembled WGS sequence"/>
</dbReference>
<evidence type="ECO:0000256" key="13">
    <source>
        <dbReference type="SAM" id="Phobius"/>
    </source>
</evidence>
<evidence type="ECO:0000256" key="1">
    <source>
        <dbReference type="ARBA" id="ARBA00004167"/>
    </source>
</evidence>
<evidence type="ECO:0000256" key="2">
    <source>
        <dbReference type="ARBA" id="ARBA00005513"/>
    </source>
</evidence>
<keyword evidence="6 11" id="KW-0375">Hydrogen ion transport</keyword>
<feature type="region of interest" description="Disordered" evidence="12">
    <location>
        <begin position="149"/>
        <end position="194"/>
    </location>
</feature>
<sequence>MPRRDLQGPPHRRPRHGRPHPLHRAARRGGLRPGAGPPRLRPWLPGGARPTRPPPGAAPGGGRRRHAPGRHAPAGPRRRHVRLRPHPPTFVAITFLTMMATLNALWYAPVGDEMEDRNAKLLETLSLATDKLTKADAIQVEYTEKIREAREKASAAVSDYRKDRSRRGSRRSSPPRRPRGRPRPPPSRPSWRPR</sequence>
<dbReference type="PANTHER" id="PTHR33445">
    <property type="entry name" value="ATP SYNTHASE SUBUNIT B', CHLOROPLASTIC"/>
    <property type="match status" value="1"/>
</dbReference>
<keyword evidence="15" id="KW-1185">Reference proteome</keyword>
<keyword evidence="3 11" id="KW-0813">Transport</keyword>
<feature type="region of interest" description="Disordered" evidence="12">
    <location>
        <begin position="1"/>
        <end position="84"/>
    </location>
</feature>
<reference evidence="14" key="1">
    <citation type="submission" date="2023-10" db="EMBL/GenBank/DDBJ databases">
        <authorList>
            <person name="Chen Y."/>
            <person name="Shah S."/>
            <person name="Dougan E. K."/>
            <person name="Thang M."/>
            <person name="Chan C."/>
        </authorList>
    </citation>
    <scope>NUCLEOTIDE SEQUENCE [LARGE SCALE GENOMIC DNA]</scope>
</reference>
<evidence type="ECO:0000256" key="10">
    <source>
        <dbReference type="ARBA" id="ARBA00025198"/>
    </source>
</evidence>
<evidence type="ECO:0000256" key="6">
    <source>
        <dbReference type="ARBA" id="ARBA00022781"/>
    </source>
</evidence>
<evidence type="ECO:0000313" key="14">
    <source>
        <dbReference type="EMBL" id="CAK0878761.1"/>
    </source>
</evidence>
<dbReference type="PANTHER" id="PTHR33445:SF2">
    <property type="entry name" value="ATP SYNTHASE SUBUNIT B', CHLOROPLASTIC"/>
    <property type="match status" value="1"/>
</dbReference>
<protein>
    <submittedName>
        <fullName evidence="14">Uncharacterized protein</fullName>
    </submittedName>
</protein>
<comment type="subcellular location">
    <subcellularLocation>
        <location evidence="1">Membrane</location>
        <topology evidence="1">Single-pass membrane protein</topology>
    </subcellularLocation>
</comment>
<dbReference type="InterPro" id="IPR002146">
    <property type="entry name" value="ATP_synth_b/b'su_bac/chlpt"/>
</dbReference>
<dbReference type="CDD" id="cd06503">
    <property type="entry name" value="ATP-synt_Fo_b"/>
    <property type="match status" value="1"/>
</dbReference>
<evidence type="ECO:0000256" key="8">
    <source>
        <dbReference type="ARBA" id="ARBA00023065"/>
    </source>
</evidence>
<feature type="transmembrane region" description="Helical" evidence="13">
    <location>
        <begin position="87"/>
        <end position="108"/>
    </location>
</feature>
<evidence type="ECO:0000256" key="12">
    <source>
        <dbReference type="SAM" id="MobiDB-lite"/>
    </source>
</evidence>
<keyword evidence="7 13" id="KW-1133">Transmembrane helix</keyword>
<organism evidence="14 15">
    <name type="scientific">Prorocentrum cordatum</name>
    <dbReference type="NCBI Taxonomy" id="2364126"/>
    <lineage>
        <taxon>Eukaryota</taxon>
        <taxon>Sar</taxon>
        <taxon>Alveolata</taxon>
        <taxon>Dinophyceae</taxon>
        <taxon>Prorocentrales</taxon>
        <taxon>Prorocentraceae</taxon>
        <taxon>Prorocentrum</taxon>
    </lineage>
</organism>
<dbReference type="Pfam" id="PF00430">
    <property type="entry name" value="ATP-synt_B"/>
    <property type="match status" value="1"/>
</dbReference>
<evidence type="ECO:0000256" key="9">
    <source>
        <dbReference type="ARBA" id="ARBA00023136"/>
    </source>
</evidence>
<feature type="compositionally biased region" description="Low complexity" evidence="12">
    <location>
        <begin position="41"/>
        <end position="50"/>
    </location>
</feature>
<accession>A0ABN9VZU6</accession>
<evidence type="ECO:0000256" key="7">
    <source>
        <dbReference type="ARBA" id="ARBA00022989"/>
    </source>
</evidence>
<evidence type="ECO:0000256" key="3">
    <source>
        <dbReference type="ARBA" id="ARBA00022448"/>
    </source>
</evidence>
<dbReference type="InterPro" id="IPR050059">
    <property type="entry name" value="ATP_synthase_B_chain"/>
</dbReference>
<proteinExistence type="inferred from homology"/>